<evidence type="ECO:0000259" key="13">
    <source>
        <dbReference type="Pfam" id="PF00266"/>
    </source>
</evidence>
<dbReference type="GO" id="GO:0006564">
    <property type="term" value="P:L-serine biosynthetic process"/>
    <property type="evidence" value="ECO:0007669"/>
    <property type="project" value="UniProtKB-UniRule"/>
</dbReference>
<feature type="binding site" evidence="11">
    <location>
        <position position="101"/>
    </location>
    <ligand>
        <name>pyridoxal 5'-phosphate</name>
        <dbReference type="ChEBI" id="CHEBI:597326"/>
    </ligand>
</feature>
<feature type="binding site" evidence="11">
    <location>
        <position position="173"/>
    </location>
    <ligand>
        <name>pyridoxal 5'-phosphate</name>
        <dbReference type="ChEBI" id="CHEBI:597326"/>
    </ligand>
</feature>
<dbReference type="SUPFAM" id="SSF53383">
    <property type="entry name" value="PLP-dependent transferases"/>
    <property type="match status" value="1"/>
</dbReference>
<comment type="pathway">
    <text evidence="2 11 12">Amino-acid biosynthesis; L-serine biosynthesis; L-serine from 3-phospho-D-glycerate: step 2/3.</text>
</comment>
<dbReference type="RefSeq" id="WP_010766865.1">
    <property type="nucleotide sequence ID" value="NZ_ASWE01000005.1"/>
</dbReference>
<dbReference type="InterPro" id="IPR015422">
    <property type="entry name" value="PyrdxlP-dep_Trfase_small"/>
</dbReference>
<evidence type="ECO:0000256" key="12">
    <source>
        <dbReference type="RuleBase" id="RU004505"/>
    </source>
</evidence>
<organism evidence="14 15">
    <name type="scientific">Enterococcus phoeniculicola ATCC BAA-412</name>
    <dbReference type="NCBI Taxonomy" id="1158610"/>
    <lineage>
        <taxon>Bacteria</taxon>
        <taxon>Bacillati</taxon>
        <taxon>Bacillota</taxon>
        <taxon>Bacilli</taxon>
        <taxon>Lactobacillales</taxon>
        <taxon>Enterococcaceae</taxon>
        <taxon>Enterococcus</taxon>
    </lineage>
</organism>
<dbReference type="PANTHER" id="PTHR43247:SF1">
    <property type="entry name" value="PHOSPHOSERINE AMINOTRANSFERASE"/>
    <property type="match status" value="1"/>
</dbReference>
<evidence type="ECO:0000256" key="6">
    <source>
        <dbReference type="ARBA" id="ARBA00022679"/>
    </source>
</evidence>
<sequence>MKTVYNFSAGPAVLPKPVLEKAKSELLNYQNSGMSVMELSHRSSLFESIIQDAEQLLRELMQIPNNYRVLFLQGGASLQFTMIPLNLAQNKKAQYINTGTWSKKAISEAKKLSNVTVEVIASSEEKNFTYIPEVTEEMIDPDAAYVHITTNNTIEGTAFTTLPKTGKVPLVADMSSNILANEYNVEDFGVIYAGAQKNIGPAGLTVVIIREDLLGLSEVPSAMLDYKIQAESHSLYNTPPTFSIYMAKLVFEWIKEQGAAAGMFKQDQEKAALLYQALERSSLFSSPVNPANRSLTNIPFITGNETLDKKFIAEATEMGLENLKGHRLVGGMRASLYNAFPIAGVHALIDFMQAFEKENGGN</sequence>
<feature type="binding site" evidence="11">
    <location>
        <position position="153"/>
    </location>
    <ligand>
        <name>pyridoxal 5'-phosphate</name>
        <dbReference type="ChEBI" id="CHEBI:597326"/>
    </ligand>
</feature>
<comment type="subunit">
    <text evidence="11">Homodimer.</text>
</comment>
<dbReference type="NCBIfam" id="TIGR01364">
    <property type="entry name" value="serC_1"/>
    <property type="match status" value="1"/>
</dbReference>
<dbReference type="GO" id="GO:0005737">
    <property type="term" value="C:cytoplasm"/>
    <property type="evidence" value="ECO:0007669"/>
    <property type="project" value="UniProtKB-SubCell"/>
</dbReference>
<evidence type="ECO:0000256" key="5">
    <source>
        <dbReference type="ARBA" id="ARBA00022605"/>
    </source>
</evidence>
<comment type="subcellular location">
    <subcellularLocation>
        <location evidence="11">Cytoplasm</location>
    </subcellularLocation>
</comment>
<dbReference type="Gene3D" id="3.90.1150.10">
    <property type="entry name" value="Aspartate Aminotransferase, domain 1"/>
    <property type="match status" value="1"/>
</dbReference>
<comment type="similarity">
    <text evidence="3 11">Belongs to the class-V pyridoxal-phosphate-dependent aminotransferase family. SerC subfamily.</text>
</comment>
<dbReference type="HAMAP" id="MF_00160">
    <property type="entry name" value="SerC_aminotrans_5"/>
    <property type="match status" value="1"/>
</dbReference>
<dbReference type="HOGENOM" id="CLU_034866_0_2_9"/>
<dbReference type="InterPro" id="IPR015424">
    <property type="entry name" value="PyrdxlP-dep_Trfase"/>
</dbReference>
<reference evidence="14 15" key="1">
    <citation type="submission" date="2013-02" db="EMBL/GenBank/DDBJ databases">
        <title>The Genome Sequence of Enterococcus phoeniculicola BAA-412.</title>
        <authorList>
            <consortium name="The Broad Institute Genome Sequencing Platform"/>
            <consortium name="The Broad Institute Genome Sequencing Center for Infectious Disease"/>
            <person name="Earl A.M."/>
            <person name="Gilmore M.S."/>
            <person name="Lebreton F."/>
            <person name="Walker B."/>
            <person name="Young S.K."/>
            <person name="Zeng Q."/>
            <person name="Gargeya S."/>
            <person name="Fitzgerald M."/>
            <person name="Haas B."/>
            <person name="Abouelleil A."/>
            <person name="Alvarado L."/>
            <person name="Arachchi H.M."/>
            <person name="Berlin A.M."/>
            <person name="Chapman S.B."/>
            <person name="Dewar J."/>
            <person name="Goldberg J."/>
            <person name="Griggs A."/>
            <person name="Gujja S."/>
            <person name="Hansen M."/>
            <person name="Howarth C."/>
            <person name="Imamovic A."/>
            <person name="Larimer J."/>
            <person name="McCowan C."/>
            <person name="Murphy C."/>
            <person name="Neiman D."/>
            <person name="Pearson M."/>
            <person name="Priest M."/>
            <person name="Roberts A."/>
            <person name="Saif S."/>
            <person name="Shea T."/>
            <person name="Sisk P."/>
            <person name="Sykes S."/>
            <person name="Wortman J."/>
            <person name="Nusbaum C."/>
            <person name="Birren B."/>
        </authorList>
    </citation>
    <scope>NUCLEOTIDE SEQUENCE [LARGE SCALE GENOMIC DNA]</scope>
    <source>
        <strain evidence="14 15">ATCC BAA-412</strain>
    </source>
</reference>
<protein>
    <recommendedName>
        <fullName evidence="11">Phosphoserine aminotransferase</fullName>
        <ecNumber evidence="11">2.6.1.52</ecNumber>
    </recommendedName>
    <alternativeName>
        <fullName evidence="11">Phosphohydroxythreonine aminotransferase</fullName>
        <shortName evidence="11">PSAT</shortName>
    </alternativeName>
</protein>
<dbReference type="OrthoDB" id="9809412at2"/>
<dbReference type="PROSITE" id="PS00595">
    <property type="entry name" value="AA_TRANSFER_CLASS_5"/>
    <property type="match status" value="1"/>
</dbReference>
<dbReference type="GO" id="GO:0004648">
    <property type="term" value="F:O-phospho-L-serine:2-oxoglutarate aminotransferase activity"/>
    <property type="evidence" value="ECO:0007669"/>
    <property type="project" value="UniProtKB-UniRule"/>
</dbReference>
<feature type="binding site" evidence="11">
    <location>
        <begin position="76"/>
        <end position="77"/>
    </location>
    <ligand>
        <name>pyridoxal 5'-phosphate</name>
        <dbReference type="ChEBI" id="CHEBI:597326"/>
    </ligand>
</feature>
<dbReference type="NCBIfam" id="NF003764">
    <property type="entry name" value="PRK05355.1"/>
    <property type="match status" value="1"/>
</dbReference>
<keyword evidence="6 11" id="KW-0808">Transferase</keyword>
<dbReference type="InterPro" id="IPR000192">
    <property type="entry name" value="Aminotrans_V_dom"/>
</dbReference>
<dbReference type="STRING" id="154621.RV11_GL001610"/>
<dbReference type="PATRIC" id="fig|1158610.3.peg.156"/>
<comment type="caution">
    <text evidence="11">Lacks conserved residue(s) required for the propagation of feature annotation.</text>
</comment>
<comment type="catalytic activity">
    <reaction evidence="9 11">
        <text>4-(phosphooxy)-L-threonine + 2-oxoglutarate = (R)-3-hydroxy-2-oxo-4-phosphooxybutanoate + L-glutamate</text>
        <dbReference type="Rhea" id="RHEA:16573"/>
        <dbReference type="ChEBI" id="CHEBI:16810"/>
        <dbReference type="ChEBI" id="CHEBI:29985"/>
        <dbReference type="ChEBI" id="CHEBI:58452"/>
        <dbReference type="ChEBI" id="CHEBI:58538"/>
        <dbReference type="EC" id="2.6.1.52"/>
    </reaction>
</comment>
<comment type="cofactor">
    <cofactor evidence="11">
        <name>pyridoxal 5'-phosphate</name>
        <dbReference type="ChEBI" id="CHEBI:597326"/>
    </cofactor>
    <text evidence="11">Binds 1 pyridoxal phosphate per subunit.</text>
</comment>
<comment type="catalytic activity">
    <reaction evidence="10 11 12">
        <text>O-phospho-L-serine + 2-oxoglutarate = 3-phosphooxypyruvate + L-glutamate</text>
        <dbReference type="Rhea" id="RHEA:14329"/>
        <dbReference type="ChEBI" id="CHEBI:16810"/>
        <dbReference type="ChEBI" id="CHEBI:18110"/>
        <dbReference type="ChEBI" id="CHEBI:29985"/>
        <dbReference type="ChEBI" id="CHEBI:57524"/>
        <dbReference type="EC" id="2.6.1.52"/>
    </reaction>
</comment>
<gene>
    <name evidence="11" type="primary">serC</name>
    <name evidence="14" type="ORF">UC3_00178</name>
</gene>
<evidence type="ECO:0000256" key="11">
    <source>
        <dbReference type="HAMAP-Rule" id="MF_00160"/>
    </source>
</evidence>
<evidence type="ECO:0000256" key="3">
    <source>
        <dbReference type="ARBA" id="ARBA00006904"/>
    </source>
</evidence>
<dbReference type="InterPro" id="IPR020578">
    <property type="entry name" value="Aminotrans_V_PyrdxlP_BS"/>
</dbReference>
<evidence type="ECO:0000256" key="7">
    <source>
        <dbReference type="ARBA" id="ARBA00022898"/>
    </source>
</evidence>
<dbReference type="InterPro" id="IPR015421">
    <property type="entry name" value="PyrdxlP-dep_Trfase_major"/>
</dbReference>
<dbReference type="EMBL" id="AJAT01000005">
    <property type="protein sequence ID" value="EOL49275.1"/>
    <property type="molecule type" value="Genomic_DNA"/>
</dbReference>
<dbReference type="InterPro" id="IPR022278">
    <property type="entry name" value="Pser_aminoTfrase"/>
</dbReference>
<dbReference type="PIRSF" id="PIRSF000525">
    <property type="entry name" value="SerC"/>
    <property type="match status" value="1"/>
</dbReference>
<keyword evidence="4 11" id="KW-0032">Aminotransferase</keyword>
<name>R3X5E8_9ENTE</name>
<dbReference type="UniPathway" id="UPA00135">
    <property type="reaction ID" value="UER00197"/>
</dbReference>
<evidence type="ECO:0000256" key="10">
    <source>
        <dbReference type="ARBA" id="ARBA00049007"/>
    </source>
</evidence>
<dbReference type="PANTHER" id="PTHR43247">
    <property type="entry name" value="PHOSPHOSERINE AMINOTRANSFERASE"/>
    <property type="match status" value="1"/>
</dbReference>
<comment type="caution">
    <text evidence="14">The sequence shown here is derived from an EMBL/GenBank/DDBJ whole genome shotgun (WGS) entry which is preliminary data.</text>
</comment>
<accession>R3X5E8</accession>
<feature type="binding site" evidence="11">
    <location>
        <position position="196"/>
    </location>
    <ligand>
        <name>pyridoxal 5'-phosphate</name>
        <dbReference type="ChEBI" id="CHEBI:597326"/>
    </ligand>
</feature>
<keyword evidence="5 11" id="KW-0028">Amino-acid biosynthesis</keyword>
<comment type="function">
    <text evidence="1 11">Catalyzes the reversible conversion of 3-phosphohydroxypyruvate to phosphoserine and of 3-hydroxy-2-oxo-4-phosphonooxybutanoate to phosphohydroxythreonine.</text>
</comment>
<dbReference type="FunFam" id="3.90.1150.10:FF:000006">
    <property type="entry name" value="Phosphoserine aminotransferase"/>
    <property type="match status" value="1"/>
</dbReference>
<keyword evidence="7 11" id="KW-0663">Pyridoxal phosphate</keyword>
<feature type="modified residue" description="N6-(pyridoxal phosphate)lysine" evidence="11">
    <location>
        <position position="197"/>
    </location>
</feature>
<evidence type="ECO:0000313" key="15">
    <source>
        <dbReference type="Proteomes" id="UP000013785"/>
    </source>
</evidence>
<evidence type="ECO:0000256" key="1">
    <source>
        <dbReference type="ARBA" id="ARBA00003483"/>
    </source>
</evidence>
<dbReference type="Gene3D" id="3.40.640.10">
    <property type="entry name" value="Type I PLP-dependent aspartate aminotransferase-like (Major domain)"/>
    <property type="match status" value="1"/>
</dbReference>
<dbReference type="eggNOG" id="COG1932">
    <property type="taxonomic scope" value="Bacteria"/>
</dbReference>
<evidence type="ECO:0000313" key="14">
    <source>
        <dbReference type="EMBL" id="EOL49275.1"/>
    </source>
</evidence>
<keyword evidence="11" id="KW-0963">Cytoplasm</keyword>
<keyword evidence="15" id="KW-1185">Reference proteome</keyword>
<dbReference type="EC" id="2.6.1.52" evidence="11"/>
<feature type="binding site" evidence="11">
    <location>
        <begin position="237"/>
        <end position="238"/>
    </location>
    <ligand>
        <name>pyridoxal 5'-phosphate</name>
        <dbReference type="ChEBI" id="CHEBI:597326"/>
    </ligand>
</feature>
<dbReference type="Pfam" id="PF00266">
    <property type="entry name" value="Aminotran_5"/>
    <property type="match status" value="1"/>
</dbReference>
<dbReference type="Proteomes" id="UP000013785">
    <property type="component" value="Unassembled WGS sequence"/>
</dbReference>
<proteinExistence type="inferred from homology"/>
<feature type="binding site" evidence="11">
    <location>
        <position position="42"/>
    </location>
    <ligand>
        <name>L-glutamate</name>
        <dbReference type="ChEBI" id="CHEBI:29985"/>
    </ligand>
</feature>
<feature type="domain" description="Aminotransferase class V" evidence="13">
    <location>
        <begin position="4"/>
        <end position="348"/>
    </location>
</feature>
<dbReference type="AlphaFoldDB" id="R3X5E8"/>
<evidence type="ECO:0000256" key="2">
    <source>
        <dbReference type="ARBA" id="ARBA00005099"/>
    </source>
</evidence>
<dbReference type="FunFam" id="3.40.640.10:FF:000010">
    <property type="entry name" value="Phosphoserine aminotransferase"/>
    <property type="match status" value="1"/>
</dbReference>
<keyword evidence="8 11" id="KW-0718">Serine biosynthesis</keyword>
<evidence type="ECO:0000256" key="9">
    <source>
        <dbReference type="ARBA" id="ARBA00047630"/>
    </source>
</evidence>
<evidence type="ECO:0000256" key="8">
    <source>
        <dbReference type="ARBA" id="ARBA00023299"/>
    </source>
</evidence>
<dbReference type="GO" id="GO:0030170">
    <property type="term" value="F:pyridoxal phosphate binding"/>
    <property type="evidence" value="ECO:0007669"/>
    <property type="project" value="UniProtKB-UniRule"/>
</dbReference>
<evidence type="ECO:0000256" key="4">
    <source>
        <dbReference type="ARBA" id="ARBA00022576"/>
    </source>
</evidence>